<dbReference type="AlphaFoldDB" id="A0A2T0IG47"/>
<evidence type="ECO:0000313" key="2">
    <source>
        <dbReference type="Proteomes" id="UP000239731"/>
    </source>
</evidence>
<proteinExistence type="predicted"/>
<dbReference type="EMBL" id="PVUH01000003">
    <property type="protein sequence ID" value="PRW94301.1"/>
    <property type="molecule type" value="Genomic_DNA"/>
</dbReference>
<protein>
    <submittedName>
        <fullName evidence="1">Uncharacterized protein</fullName>
    </submittedName>
</protein>
<dbReference type="Proteomes" id="UP000239731">
    <property type="component" value="Unassembled WGS sequence"/>
</dbReference>
<comment type="caution">
    <text evidence="1">The sequence shown here is derived from an EMBL/GenBank/DDBJ whole genome shotgun (WGS) entry which is preliminary data.</text>
</comment>
<gene>
    <name evidence="1" type="ORF">C7A10_05870</name>
</gene>
<accession>A0A2T0IG47</accession>
<organism evidence="1 2">
    <name type="scientific">Pseudomonas fluorescens</name>
    <dbReference type="NCBI Taxonomy" id="294"/>
    <lineage>
        <taxon>Bacteria</taxon>
        <taxon>Pseudomonadati</taxon>
        <taxon>Pseudomonadota</taxon>
        <taxon>Gammaproteobacteria</taxon>
        <taxon>Pseudomonadales</taxon>
        <taxon>Pseudomonadaceae</taxon>
        <taxon>Pseudomonas</taxon>
    </lineage>
</organism>
<sequence>MTVLLLLYLCADATHTDCQVVRTDSWSGPHAYEQCADAVPGLTNALTGPNQKRHRFVCEIQGGMAKPAEHKAEPALIHQSFRMLGKAV</sequence>
<name>A0A2T0IG47_PSEFL</name>
<evidence type="ECO:0000313" key="1">
    <source>
        <dbReference type="EMBL" id="PRW94301.1"/>
    </source>
</evidence>
<reference evidence="1 2" key="1">
    <citation type="submission" date="2018-03" db="EMBL/GenBank/DDBJ databases">
        <title>Blue discolouration in mozzarella cheese caused by Pseudomonas fluorescens.</title>
        <authorList>
            <person name="Chiesa F."/>
            <person name="Dalmasso A."/>
            <person name="Lomonaco S."/>
        </authorList>
    </citation>
    <scope>NUCLEOTIDE SEQUENCE [LARGE SCALE GENOMIC DNA]</scope>
    <source>
        <strain evidence="1 2">11293</strain>
    </source>
</reference>